<gene>
    <name evidence="2" type="ORF">C6P46_004078</name>
</gene>
<organism evidence="2 3">
    <name type="scientific">Rhodotorula mucilaginosa</name>
    <name type="common">Yeast</name>
    <name type="synonym">Rhodotorula rubra</name>
    <dbReference type="NCBI Taxonomy" id="5537"/>
    <lineage>
        <taxon>Eukaryota</taxon>
        <taxon>Fungi</taxon>
        <taxon>Dikarya</taxon>
        <taxon>Basidiomycota</taxon>
        <taxon>Pucciniomycotina</taxon>
        <taxon>Microbotryomycetes</taxon>
        <taxon>Sporidiobolales</taxon>
        <taxon>Sporidiobolaceae</taxon>
        <taxon>Rhodotorula</taxon>
    </lineage>
</organism>
<protein>
    <submittedName>
        <fullName evidence="2">Uncharacterized protein</fullName>
    </submittedName>
</protein>
<proteinExistence type="predicted"/>
<feature type="region of interest" description="Disordered" evidence="1">
    <location>
        <begin position="136"/>
        <end position="202"/>
    </location>
</feature>
<evidence type="ECO:0000256" key="1">
    <source>
        <dbReference type="SAM" id="MobiDB-lite"/>
    </source>
</evidence>
<feature type="compositionally biased region" description="Pro residues" evidence="1">
    <location>
        <begin position="39"/>
        <end position="51"/>
    </location>
</feature>
<keyword evidence="3" id="KW-1185">Reference proteome</keyword>
<comment type="caution">
    <text evidence="2">The sequence shown here is derived from an EMBL/GenBank/DDBJ whole genome shotgun (WGS) entry which is preliminary data.</text>
</comment>
<sequence>MSAGPYLLHPLAWKGCLIGQDAAAIQILPELPVLQLAPPPPQVRGPVPPTPATASQAAQTHPLTEAAVSVIANPTPPGRPASAPLPVMTTDHSEAPASLAWSGGTPPSSTQLLNQHTLPASLSAIVTGLTDDKQSGGGLGMFMGEHYTSAGPPIEPETANLAPEGDNDDDAEEDNSRDNNTVPVVCQAVVDKEDKDTGRNVQ</sequence>
<accession>A0A9P6W3Q2</accession>
<reference evidence="2 3" key="1">
    <citation type="submission" date="2020-11" db="EMBL/GenBank/DDBJ databases">
        <title>Kefir isolates.</title>
        <authorList>
            <person name="Marcisauskas S."/>
            <person name="Kim Y."/>
            <person name="Blasche S."/>
        </authorList>
    </citation>
    <scope>NUCLEOTIDE SEQUENCE [LARGE SCALE GENOMIC DNA]</scope>
    <source>
        <strain evidence="2 3">KR</strain>
    </source>
</reference>
<feature type="region of interest" description="Disordered" evidence="1">
    <location>
        <begin position="39"/>
        <end position="60"/>
    </location>
</feature>
<dbReference type="Proteomes" id="UP000777482">
    <property type="component" value="Unassembled WGS sequence"/>
</dbReference>
<evidence type="ECO:0000313" key="3">
    <source>
        <dbReference type="Proteomes" id="UP000777482"/>
    </source>
</evidence>
<evidence type="ECO:0000313" key="2">
    <source>
        <dbReference type="EMBL" id="KAG0661306.1"/>
    </source>
</evidence>
<name>A0A9P6W3Q2_RHOMI</name>
<dbReference type="EMBL" id="PUHQ01000036">
    <property type="protein sequence ID" value="KAG0661306.1"/>
    <property type="molecule type" value="Genomic_DNA"/>
</dbReference>
<feature type="compositionally biased region" description="Acidic residues" evidence="1">
    <location>
        <begin position="165"/>
        <end position="175"/>
    </location>
</feature>
<feature type="compositionally biased region" description="Basic and acidic residues" evidence="1">
    <location>
        <begin position="190"/>
        <end position="202"/>
    </location>
</feature>
<dbReference type="AlphaFoldDB" id="A0A9P6W3Q2"/>